<proteinExistence type="predicted"/>
<sequence length="116" mass="12893">MLYLVVLVLAALIWSPHYLWGVPIGSQLMDQGKFLLAGSIITLTTLVGFFGMYLLQTTLSQQRFDQVADFRLLLILSSQSVAIILIAIDTNFNLTAIVSCIFVLIGVLLSLRLYIE</sequence>
<evidence type="ECO:0000313" key="2">
    <source>
        <dbReference type="EMBL" id="MDE1464918.1"/>
    </source>
</evidence>
<keyword evidence="1" id="KW-0472">Membrane</keyword>
<dbReference type="Proteomes" id="UP001528823">
    <property type="component" value="Unassembled WGS sequence"/>
</dbReference>
<feature type="transmembrane region" description="Helical" evidence="1">
    <location>
        <begin position="37"/>
        <end position="55"/>
    </location>
</feature>
<dbReference type="EMBL" id="JAPMOU010000046">
    <property type="protein sequence ID" value="MDE1464918.1"/>
    <property type="molecule type" value="Genomic_DNA"/>
</dbReference>
<evidence type="ECO:0000313" key="3">
    <source>
        <dbReference type="Proteomes" id="UP001528823"/>
    </source>
</evidence>
<reference evidence="2 3" key="1">
    <citation type="submission" date="2022-11" db="EMBL/GenBank/DDBJ databases">
        <title>Spartinivicinus poritis sp. nov., isolated from scleractinian coral Porites lutea.</title>
        <authorList>
            <person name="Zhang G."/>
            <person name="Cai L."/>
            <person name="Wei Q."/>
        </authorList>
    </citation>
    <scope>NUCLEOTIDE SEQUENCE [LARGE SCALE GENOMIC DNA]</scope>
    <source>
        <strain evidence="2 3">A2-2</strain>
    </source>
</reference>
<protein>
    <submittedName>
        <fullName evidence="2">Uncharacterized protein</fullName>
    </submittedName>
</protein>
<feature type="transmembrane region" description="Helical" evidence="1">
    <location>
        <begin position="67"/>
        <end position="88"/>
    </location>
</feature>
<keyword evidence="1" id="KW-1133">Transmembrane helix</keyword>
<comment type="caution">
    <text evidence="2">The sequence shown here is derived from an EMBL/GenBank/DDBJ whole genome shotgun (WGS) entry which is preliminary data.</text>
</comment>
<keyword evidence="3" id="KW-1185">Reference proteome</keyword>
<organism evidence="2 3">
    <name type="scientific">Spartinivicinus poritis</name>
    <dbReference type="NCBI Taxonomy" id="2994640"/>
    <lineage>
        <taxon>Bacteria</taxon>
        <taxon>Pseudomonadati</taxon>
        <taxon>Pseudomonadota</taxon>
        <taxon>Gammaproteobacteria</taxon>
        <taxon>Oceanospirillales</taxon>
        <taxon>Zooshikellaceae</taxon>
        <taxon>Spartinivicinus</taxon>
    </lineage>
</organism>
<evidence type="ECO:0000256" key="1">
    <source>
        <dbReference type="SAM" id="Phobius"/>
    </source>
</evidence>
<accession>A0ABT5UEZ3</accession>
<feature type="transmembrane region" description="Helical" evidence="1">
    <location>
        <begin position="94"/>
        <end position="115"/>
    </location>
</feature>
<gene>
    <name evidence="2" type="ORF">ORQ98_23425</name>
</gene>
<dbReference type="RefSeq" id="WP_274691227.1">
    <property type="nucleotide sequence ID" value="NZ_JAPMOU010000046.1"/>
</dbReference>
<name>A0ABT5UEZ3_9GAMM</name>
<keyword evidence="1" id="KW-0812">Transmembrane</keyword>